<dbReference type="EMBL" id="CM044702">
    <property type="protein sequence ID" value="KAI5679081.1"/>
    <property type="molecule type" value="Genomic_DNA"/>
</dbReference>
<sequence>MSPKENGGFSAAAAQNGHQDSKFQGGESFFRSVLKSMEGVYLSRNPTAKAVMDLIRSSVHSDDQICYDHVTFRTLGVKGYGIESMAKFFLDFGYVERDELIFPAKKLKTRWFAPPNTENSCGNGNGDGANGPLPRIFIAELQVDELSPQAQEIIKKYTEMSGKGSQHAALASALGSPIWEKPSYTDFQKLASESEYGAWILAHGYAINHVAIAAHRLESHLKNIKTLNQFIEDHGYIFNYEGGLLKESPDGLLLQSSVIADMVSFEFADGITESIPFAYIEFVERLVLPQYKHLPHQEVKEYHRRDGFEIGNAYKIMESTSKHQLARRAAA</sequence>
<name>A0ACC0C2B2_CATRO</name>
<keyword evidence="2" id="KW-1185">Reference proteome</keyword>
<accession>A0ACC0C2B2</accession>
<evidence type="ECO:0000313" key="1">
    <source>
        <dbReference type="EMBL" id="KAI5679081.1"/>
    </source>
</evidence>
<evidence type="ECO:0000313" key="2">
    <source>
        <dbReference type="Proteomes" id="UP001060085"/>
    </source>
</evidence>
<comment type="caution">
    <text evidence="1">The sequence shown here is derived from an EMBL/GenBank/DDBJ whole genome shotgun (WGS) entry which is preliminary data.</text>
</comment>
<reference evidence="2" key="1">
    <citation type="journal article" date="2023" name="Nat. Plants">
        <title>Single-cell RNA sequencing provides a high-resolution roadmap for understanding the multicellular compartmentation of specialized metabolism.</title>
        <authorList>
            <person name="Sun S."/>
            <person name="Shen X."/>
            <person name="Li Y."/>
            <person name="Li Y."/>
            <person name="Wang S."/>
            <person name="Li R."/>
            <person name="Zhang H."/>
            <person name="Shen G."/>
            <person name="Guo B."/>
            <person name="Wei J."/>
            <person name="Xu J."/>
            <person name="St-Pierre B."/>
            <person name="Chen S."/>
            <person name="Sun C."/>
        </authorList>
    </citation>
    <scope>NUCLEOTIDE SEQUENCE [LARGE SCALE GENOMIC DNA]</scope>
</reference>
<gene>
    <name evidence="1" type="ORF">M9H77_10031</name>
</gene>
<organism evidence="1 2">
    <name type="scientific">Catharanthus roseus</name>
    <name type="common">Madagascar periwinkle</name>
    <name type="synonym">Vinca rosea</name>
    <dbReference type="NCBI Taxonomy" id="4058"/>
    <lineage>
        <taxon>Eukaryota</taxon>
        <taxon>Viridiplantae</taxon>
        <taxon>Streptophyta</taxon>
        <taxon>Embryophyta</taxon>
        <taxon>Tracheophyta</taxon>
        <taxon>Spermatophyta</taxon>
        <taxon>Magnoliopsida</taxon>
        <taxon>eudicotyledons</taxon>
        <taxon>Gunneridae</taxon>
        <taxon>Pentapetalae</taxon>
        <taxon>asterids</taxon>
        <taxon>lamiids</taxon>
        <taxon>Gentianales</taxon>
        <taxon>Apocynaceae</taxon>
        <taxon>Rauvolfioideae</taxon>
        <taxon>Vinceae</taxon>
        <taxon>Catharanthinae</taxon>
        <taxon>Catharanthus</taxon>
    </lineage>
</organism>
<proteinExistence type="predicted"/>
<dbReference type="Proteomes" id="UP001060085">
    <property type="component" value="Linkage Group LG02"/>
</dbReference>
<protein>
    <submittedName>
        <fullName evidence="1">Uncharacterized protein</fullName>
    </submittedName>
</protein>